<name>A0A438F5H9_VITVI</name>
<comment type="caution">
    <text evidence="1">The sequence shown here is derived from an EMBL/GenBank/DDBJ whole genome shotgun (WGS) entry which is preliminary data.</text>
</comment>
<evidence type="ECO:0000313" key="1">
    <source>
        <dbReference type="EMBL" id="RVW55280.1"/>
    </source>
</evidence>
<dbReference type="AlphaFoldDB" id="A0A438F5H9"/>
<dbReference type="Proteomes" id="UP000288805">
    <property type="component" value="Unassembled WGS sequence"/>
</dbReference>
<sequence>MHRRKSKCGTQKRDGDLLVEEVAARILTTHEYCKLVVMEFLRNNAQGRGQEQKVLSYDGQCLWEKLLRVWALEVLRSKQGFLSKWIWRIMVEWTNLWRKVIVGKYELERVDRVVFKGV</sequence>
<organism evidence="1 2">
    <name type="scientific">Vitis vinifera</name>
    <name type="common">Grape</name>
    <dbReference type="NCBI Taxonomy" id="29760"/>
    <lineage>
        <taxon>Eukaryota</taxon>
        <taxon>Viridiplantae</taxon>
        <taxon>Streptophyta</taxon>
        <taxon>Embryophyta</taxon>
        <taxon>Tracheophyta</taxon>
        <taxon>Spermatophyta</taxon>
        <taxon>Magnoliopsida</taxon>
        <taxon>eudicotyledons</taxon>
        <taxon>Gunneridae</taxon>
        <taxon>Pentapetalae</taxon>
        <taxon>rosids</taxon>
        <taxon>Vitales</taxon>
        <taxon>Vitaceae</taxon>
        <taxon>Viteae</taxon>
        <taxon>Vitis</taxon>
    </lineage>
</organism>
<dbReference type="EMBL" id="QGNW01001119">
    <property type="protein sequence ID" value="RVW55280.1"/>
    <property type="molecule type" value="Genomic_DNA"/>
</dbReference>
<evidence type="ECO:0000313" key="2">
    <source>
        <dbReference type="Proteomes" id="UP000288805"/>
    </source>
</evidence>
<protein>
    <submittedName>
        <fullName evidence="1">Uncharacterized protein</fullName>
    </submittedName>
</protein>
<proteinExistence type="predicted"/>
<gene>
    <name evidence="1" type="ORF">CK203_067013</name>
</gene>
<reference evidence="1 2" key="1">
    <citation type="journal article" date="2018" name="PLoS Genet.">
        <title>Population sequencing reveals clonal diversity and ancestral inbreeding in the grapevine cultivar Chardonnay.</title>
        <authorList>
            <person name="Roach M.J."/>
            <person name="Johnson D.L."/>
            <person name="Bohlmann J."/>
            <person name="van Vuuren H.J."/>
            <person name="Jones S.J."/>
            <person name="Pretorius I.S."/>
            <person name="Schmidt S.A."/>
            <person name="Borneman A.R."/>
        </authorList>
    </citation>
    <scope>NUCLEOTIDE SEQUENCE [LARGE SCALE GENOMIC DNA]</scope>
    <source>
        <strain evidence="2">cv. Chardonnay</strain>
        <tissue evidence="1">Leaf</tissue>
    </source>
</reference>
<accession>A0A438F5H9</accession>